<protein>
    <recommendedName>
        <fullName evidence="3">Pilus assembly protein PilP</fullName>
    </recommendedName>
</protein>
<sequence>MHQSQRSIRQSASNVVYSMIVCGFAGSSLLGCGVDAESLQTLQRVSMQQSQITNGLDGAARPKTPSIEAHAAFQPQFPDRVDPFHVDADMQQVSVQSHGTVSIQVLGFADMGKQQAILRVGGDTKFVVAGDRIGNVEVISISPPRVRLRNDNLTWDASMFQNQPIGPNGAHTN</sequence>
<evidence type="ECO:0000313" key="1">
    <source>
        <dbReference type="EMBL" id="SMP46982.1"/>
    </source>
</evidence>
<name>A0ABY1PUI8_9BACT</name>
<dbReference type="PROSITE" id="PS51257">
    <property type="entry name" value="PROKAR_LIPOPROTEIN"/>
    <property type="match status" value="1"/>
</dbReference>
<reference evidence="1 2" key="1">
    <citation type="submission" date="2017-05" db="EMBL/GenBank/DDBJ databases">
        <authorList>
            <person name="Varghese N."/>
            <person name="Submissions S."/>
        </authorList>
    </citation>
    <scope>NUCLEOTIDE SEQUENCE [LARGE SCALE GENOMIC DNA]</scope>
    <source>
        <strain evidence="1 2">DSM 25457</strain>
    </source>
</reference>
<keyword evidence="2" id="KW-1185">Reference proteome</keyword>
<proteinExistence type="predicted"/>
<evidence type="ECO:0008006" key="3">
    <source>
        <dbReference type="Google" id="ProtNLM"/>
    </source>
</evidence>
<accession>A0ABY1PUI8</accession>
<evidence type="ECO:0000313" key="2">
    <source>
        <dbReference type="Proteomes" id="UP001158067"/>
    </source>
</evidence>
<organism evidence="1 2">
    <name type="scientific">Neorhodopirellula lusitana</name>
    <dbReference type="NCBI Taxonomy" id="445327"/>
    <lineage>
        <taxon>Bacteria</taxon>
        <taxon>Pseudomonadati</taxon>
        <taxon>Planctomycetota</taxon>
        <taxon>Planctomycetia</taxon>
        <taxon>Pirellulales</taxon>
        <taxon>Pirellulaceae</taxon>
        <taxon>Neorhodopirellula</taxon>
    </lineage>
</organism>
<dbReference type="Proteomes" id="UP001158067">
    <property type="component" value="Unassembled WGS sequence"/>
</dbReference>
<dbReference type="EMBL" id="FXUG01000002">
    <property type="protein sequence ID" value="SMP46982.1"/>
    <property type="molecule type" value="Genomic_DNA"/>
</dbReference>
<dbReference type="RefSeq" id="WP_283431548.1">
    <property type="nucleotide sequence ID" value="NZ_FXUG01000002.1"/>
</dbReference>
<comment type="caution">
    <text evidence="1">The sequence shown here is derived from an EMBL/GenBank/DDBJ whole genome shotgun (WGS) entry which is preliminary data.</text>
</comment>
<gene>
    <name evidence="1" type="ORF">SAMN06265222_102215</name>
</gene>